<protein>
    <recommendedName>
        <fullName evidence="3">NHL repeat-containing protein</fullName>
    </recommendedName>
</protein>
<evidence type="ECO:0000256" key="1">
    <source>
        <dbReference type="SAM" id="MobiDB-lite"/>
    </source>
</evidence>
<dbReference type="STRING" id="71139.A0A059ARM6"/>
<dbReference type="Gramene" id="KCW56070">
    <property type="protein sequence ID" value="KCW56070"/>
    <property type="gene ID" value="EUGRSUZ_I01828"/>
</dbReference>
<dbReference type="AlphaFoldDB" id="A0A059ARM6"/>
<dbReference type="PANTHER" id="PTHR47076:SF1">
    <property type="entry name" value="NHL DOMAIN PROTEIN"/>
    <property type="match status" value="1"/>
</dbReference>
<evidence type="ECO:0000313" key="2">
    <source>
        <dbReference type="EMBL" id="KCW56070.1"/>
    </source>
</evidence>
<reference evidence="2" key="1">
    <citation type="submission" date="2013-07" db="EMBL/GenBank/DDBJ databases">
        <title>The genome of Eucalyptus grandis.</title>
        <authorList>
            <person name="Schmutz J."/>
            <person name="Hayes R."/>
            <person name="Myburg A."/>
            <person name="Tuskan G."/>
            <person name="Grattapaglia D."/>
            <person name="Rokhsar D.S."/>
        </authorList>
    </citation>
    <scope>NUCLEOTIDE SEQUENCE</scope>
    <source>
        <tissue evidence="2">Leaf extractions</tissue>
    </source>
</reference>
<feature type="region of interest" description="Disordered" evidence="1">
    <location>
        <begin position="1"/>
        <end position="20"/>
    </location>
</feature>
<accession>A0A059ARM6</accession>
<dbReference type="OrthoDB" id="1723198at2759"/>
<dbReference type="FunCoup" id="A0A059ARM6">
    <property type="interactions" value="138"/>
</dbReference>
<sequence>MSSLRSLEVSPRRDREPGDDAVDAAFAKRGCCFWVPFLGASPSSSDDEEDRPARGVAAAAAGTNWWERVGDMPDDPWWARGWHRVREWSELVAGPRWKTFIRRFNKDRFGRNSQFRYDPLSYALNFDEGPGQNGRPLFGEDVVRRDFSSRYASIPAPCKSSMDLGNHSGPLFT</sequence>
<dbReference type="InParanoid" id="A0A059ARM6"/>
<dbReference type="PANTHER" id="PTHR47076">
    <property type="entry name" value="NHL DOMAIN PROTEIN"/>
    <property type="match status" value="1"/>
</dbReference>
<dbReference type="EMBL" id="KK198761">
    <property type="protein sequence ID" value="KCW56070.1"/>
    <property type="molecule type" value="Genomic_DNA"/>
</dbReference>
<evidence type="ECO:0008006" key="3">
    <source>
        <dbReference type="Google" id="ProtNLM"/>
    </source>
</evidence>
<name>A0A059ARM6_EUCGR</name>
<dbReference type="OMA" id="WWIRGWR"/>
<gene>
    <name evidence="2" type="ORF">EUGRSUZ_I01828</name>
</gene>
<proteinExistence type="predicted"/>
<organism evidence="2">
    <name type="scientific">Eucalyptus grandis</name>
    <name type="common">Flooded gum</name>
    <dbReference type="NCBI Taxonomy" id="71139"/>
    <lineage>
        <taxon>Eukaryota</taxon>
        <taxon>Viridiplantae</taxon>
        <taxon>Streptophyta</taxon>
        <taxon>Embryophyta</taxon>
        <taxon>Tracheophyta</taxon>
        <taxon>Spermatophyta</taxon>
        <taxon>Magnoliopsida</taxon>
        <taxon>eudicotyledons</taxon>
        <taxon>Gunneridae</taxon>
        <taxon>Pentapetalae</taxon>
        <taxon>rosids</taxon>
        <taxon>malvids</taxon>
        <taxon>Myrtales</taxon>
        <taxon>Myrtaceae</taxon>
        <taxon>Myrtoideae</taxon>
        <taxon>Eucalypteae</taxon>
        <taxon>Eucalyptus</taxon>
    </lineage>
</organism>